<dbReference type="Pfam" id="PF04404">
    <property type="entry name" value="ERF"/>
    <property type="match status" value="1"/>
</dbReference>
<sequence length="440" mass="49433">MQTHTLQSVTAILTGVSTLLNGLTSMDTENKDPVINTASNEVAKTENAAPAMHEVNTLGSQFVDVHAALQWVSHEAKNPIKNRWSPEEHFAWSDLPELYREIKPLMYQAGLFHSQTMKTTGGAPQIITTFRHIPTGTIHVEHLDIASTDIEKQLKKSAQNLDEHQRWGWTMTYCRRYALYAALGLQPEGVGDLDGMTRRTPRRTGAQSSPATSTKREWLPMPGAEGAAAERAAVAMGAVPFTAEEHARAAEQERRFAALTPEEISFINRIVEPLKGDLRELDTIQRQLQEELFDKVRAGEVTFYDQEDEKRALYRVWLEACRDYDGMITAQIITGSDEVADALIDKHFGHYDETTPEMPVYAKEDLNSLDDMAAEDLERLKARRDKLREEVASGKMMVDCEEAEELDAIYYAHKSGEVHNRPSLKKSKSLLQTSPASMPH</sequence>
<dbReference type="EMBL" id="CAADIW010000021">
    <property type="protein sequence ID" value="VFS25940.1"/>
    <property type="molecule type" value="Genomic_DNA"/>
</dbReference>
<gene>
    <name evidence="3" type="ORF">NCTC12126_02371</name>
</gene>
<dbReference type="InterPro" id="IPR007499">
    <property type="entry name" value="ERF_bacteria_virus"/>
</dbReference>
<keyword evidence="1" id="KW-0175">Coiled coil</keyword>
<name>A0A484XNP0_9ENTR</name>
<organism evidence="3 4">
    <name type="scientific">Enterobacter cancerogenus</name>
    <dbReference type="NCBI Taxonomy" id="69218"/>
    <lineage>
        <taxon>Bacteria</taxon>
        <taxon>Pseudomonadati</taxon>
        <taxon>Pseudomonadota</taxon>
        <taxon>Gammaproteobacteria</taxon>
        <taxon>Enterobacterales</taxon>
        <taxon>Enterobacteriaceae</taxon>
        <taxon>Enterobacter</taxon>
        <taxon>Enterobacter cloacae complex</taxon>
    </lineage>
</organism>
<proteinExistence type="predicted"/>
<reference evidence="3 4" key="1">
    <citation type="submission" date="2019-03" db="EMBL/GenBank/DDBJ databases">
        <authorList>
            <consortium name="Pathogen Informatics"/>
        </authorList>
    </citation>
    <scope>NUCLEOTIDE SEQUENCE [LARGE SCALE GENOMIC DNA]</scope>
    <source>
        <strain evidence="3 4">NCTC12126</strain>
    </source>
</reference>
<feature type="region of interest" description="Disordered" evidence="2">
    <location>
        <begin position="421"/>
        <end position="440"/>
    </location>
</feature>
<evidence type="ECO:0000256" key="2">
    <source>
        <dbReference type="SAM" id="MobiDB-lite"/>
    </source>
</evidence>
<evidence type="ECO:0000313" key="4">
    <source>
        <dbReference type="Proteomes" id="UP000351155"/>
    </source>
</evidence>
<evidence type="ECO:0000313" key="3">
    <source>
        <dbReference type="EMBL" id="VFS25940.1"/>
    </source>
</evidence>
<feature type="coiled-coil region" evidence="1">
    <location>
        <begin position="370"/>
        <end position="397"/>
    </location>
</feature>
<dbReference type="AlphaFoldDB" id="A0A484XNP0"/>
<protein>
    <submittedName>
        <fullName evidence="3">ERF superfamily</fullName>
    </submittedName>
</protein>
<evidence type="ECO:0000256" key="1">
    <source>
        <dbReference type="SAM" id="Coils"/>
    </source>
</evidence>
<feature type="region of interest" description="Disordered" evidence="2">
    <location>
        <begin position="197"/>
        <end position="218"/>
    </location>
</feature>
<accession>A0A484XNP0</accession>
<dbReference type="Proteomes" id="UP000351155">
    <property type="component" value="Unassembled WGS sequence"/>
</dbReference>